<gene>
    <name evidence="4" type="ORF">GCM10011516_24380</name>
</gene>
<dbReference type="Pfam" id="PF03572">
    <property type="entry name" value="Peptidase_S41"/>
    <property type="match status" value="1"/>
</dbReference>
<keyword evidence="2" id="KW-0732">Signal</keyword>
<dbReference type="PANTHER" id="PTHR32060">
    <property type="entry name" value="TAIL-SPECIFIC PROTEASE"/>
    <property type="match status" value="1"/>
</dbReference>
<feature type="region of interest" description="Disordered" evidence="1">
    <location>
        <begin position="451"/>
        <end position="477"/>
    </location>
</feature>
<evidence type="ECO:0000256" key="1">
    <source>
        <dbReference type="SAM" id="MobiDB-lite"/>
    </source>
</evidence>
<dbReference type="GO" id="GO:0004175">
    <property type="term" value="F:endopeptidase activity"/>
    <property type="evidence" value="ECO:0007669"/>
    <property type="project" value="TreeGrafter"/>
</dbReference>
<keyword evidence="5" id="KW-1185">Reference proteome</keyword>
<name>A0A8H9G2Q3_9SPHI</name>
<dbReference type="GO" id="GO:0007165">
    <property type="term" value="P:signal transduction"/>
    <property type="evidence" value="ECO:0007669"/>
    <property type="project" value="TreeGrafter"/>
</dbReference>
<dbReference type="SUPFAM" id="SSF50156">
    <property type="entry name" value="PDZ domain-like"/>
    <property type="match status" value="1"/>
</dbReference>
<feature type="compositionally biased region" description="Low complexity" evidence="1">
    <location>
        <begin position="451"/>
        <end position="461"/>
    </location>
</feature>
<dbReference type="PANTHER" id="PTHR32060:SF30">
    <property type="entry name" value="CARBOXY-TERMINAL PROCESSING PROTEASE CTPA"/>
    <property type="match status" value="1"/>
</dbReference>
<dbReference type="Gene3D" id="2.30.42.10">
    <property type="match status" value="1"/>
</dbReference>
<dbReference type="SUPFAM" id="SSF52096">
    <property type="entry name" value="ClpP/crotonase"/>
    <property type="match status" value="1"/>
</dbReference>
<reference evidence="4" key="2">
    <citation type="submission" date="2020-09" db="EMBL/GenBank/DDBJ databases">
        <authorList>
            <person name="Sun Q."/>
            <person name="Zhou Y."/>
        </authorList>
    </citation>
    <scope>NUCLEOTIDE SEQUENCE</scope>
    <source>
        <strain evidence="4">CGMCC 1.15966</strain>
    </source>
</reference>
<dbReference type="GO" id="GO:0030288">
    <property type="term" value="C:outer membrane-bounded periplasmic space"/>
    <property type="evidence" value="ECO:0007669"/>
    <property type="project" value="TreeGrafter"/>
</dbReference>
<comment type="caution">
    <text evidence="4">The sequence shown here is derived from an EMBL/GenBank/DDBJ whole genome shotgun (WGS) entry which is preliminary data.</text>
</comment>
<feature type="compositionally biased region" description="Basic and acidic residues" evidence="1">
    <location>
        <begin position="462"/>
        <end position="477"/>
    </location>
</feature>
<dbReference type="EMBL" id="BMKM01000006">
    <property type="protein sequence ID" value="GGE25823.1"/>
    <property type="molecule type" value="Genomic_DNA"/>
</dbReference>
<accession>A0A8H9G2Q3</accession>
<dbReference type="InterPro" id="IPR036034">
    <property type="entry name" value="PDZ_sf"/>
</dbReference>
<dbReference type="Proteomes" id="UP000614460">
    <property type="component" value="Unassembled WGS sequence"/>
</dbReference>
<dbReference type="GO" id="GO:0006508">
    <property type="term" value="P:proteolysis"/>
    <property type="evidence" value="ECO:0007669"/>
    <property type="project" value="InterPro"/>
</dbReference>
<dbReference type="InterPro" id="IPR029045">
    <property type="entry name" value="ClpP/crotonase-like_dom_sf"/>
</dbReference>
<dbReference type="GO" id="GO:0008236">
    <property type="term" value="F:serine-type peptidase activity"/>
    <property type="evidence" value="ECO:0007669"/>
    <property type="project" value="InterPro"/>
</dbReference>
<sequence length="477" mass="53541">MRNTLIGKLLILLTLVSLFGCKKDTTKITPPPRPGGDTRTVAQQVLDSVYSKYKYLSYWESSIEVANPISKLTDRFKDSDDLLSYLMNQTPRKTDYKFHPDYDGPMDRFSWLEDISSDAKAFAKADLADGYGLYMAFDGNRGDSLFVYFVEGGSPGQVAGIKRGDKVIEMEGDKKMVFSNKTRIDQYIEGQTLSITVENPRKVKTSYNLEYSSYDIQPFQIGRVFTENGKKAGYIALSSFEELSNRGVDSKMKKGIDSTFAAFGRDNISNLIVDLRYNGGGYVSSAIYLLNKIINSSGDGKVMFKYDLNKNLKKERDQGSNDFIDEVFVKSNTTEIKNVVFLVSDYTASASEIVIAALKPYMNVKIVGYDAATYGKPVGFFREDILEDVGLWAASFKIINAANYTDYWDGIPADYPFINDNFYKQFGDASEDMTRKGLDLLLGSNAKASSRMSVSRSSSTRTTKELNKIPRRNMLKD</sequence>
<feature type="signal peptide" evidence="2">
    <location>
        <begin position="1"/>
        <end position="22"/>
    </location>
</feature>
<dbReference type="Gene3D" id="3.90.226.10">
    <property type="entry name" value="2-enoyl-CoA Hydratase, Chain A, domain 1"/>
    <property type="match status" value="1"/>
</dbReference>
<protein>
    <recommendedName>
        <fullName evidence="3">Tail specific protease domain-containing protein</fullName>
    </recommendedName>
</protein>
<dbReference type="Gene3D" id="3.30.750.170">
    <property type="match status" value="1"/>
</dbReference>
<feature type="chain" id="PRO_5034320192" description="Tail specific protease domain-containing protein" evidence="2">
    <location>
        <begin position="23"/>
        <end position="477"/>
    </location>
</feature>
<proteinExistence type="predicted"/>
<dbReference type="AlphaFoldDB" id="A0A8H9G2Q3"/>
<feature type="domain" description="Tail specific protease" evidence="3">
    <location>
        <begin position="190"/>
        <end position="418"/>
    </location>
</feature>
<organism evidence="4 5">
    <name type="scientific">Sphingobacterium cellulitidis</name>
    <dbReference type="NCBI Taxonomy" id="1768011"/>
    <lineage>
        <taxon>Bacteria</taxon>
        <taxon>Pseudomonadati</taxon>
        <taxon>Bacteroidota</taxon>
        <taxon>Sphingobacteriia</taxon>
        <taxon>Sphingobacteriales</taxon>
        <taxon>Sphingobacteriaceae</taxon>
        <taxon>Sphingobacterium</taxon>
    </lineage>
</organism>
<evidence type="ECO:0000313" key="4">
    <source>
        <dbReference type="EMBL" id="GGE25823.1"/>
    </source>
</evidence>
<dbReference type="RefSeq" id="WP_169715209.1">
    <property type="nucleotide sequence ID" value="NZ_BMKM01000006.1"/>
</dbReference>
<dbReference type="PROSITE" id="PS51257">
    <property type="entry name" value="PROKAR_LIPOPROTEIN"/>
    <property type="match status" value="1"/>
</dbReference>
<evidence type="ECO:0000256" key="2">
    <source>
        <dbReference type="SAM" id="SignalP"/>
    </source>
</evidence>
<reference evidence="4" key="1">
    <citation type="journal article" date="2014" name="Int. J. Syst. Evol. Microbiol.">
        <title>Complete genome sequence of Corynebacterium casei LMG S-19264T (=DSM 44701T), isolated from a smear-ripened cheese.</title>
        <authorList>
            <consortium name="US DOE Joint Genome Institute (JGI-PGF)"/>
            <person name="Walter F."/>
            <person name="Albersmeier A."/>
            <person name="Kalinowski J."/>
            <person name="Ruckert C."/>
        </authorList>
    </citation>
    <scope>NUCLEOTIDE SEQUENCE</scope>
    <source>
        <strain evidence="4">CGMCC 1.15966</strain>
    </source>
</reference>
<dbReference type="InterPro" id="IPR005151">
    <property type="entry name" value="Tail-specific_protease"/>
</dbReference>
<evidence type="ECO:0000259" key="3">
    <source>
        <dbReference type="SMART" id="SM00245"/>
    </source>
</evidence>
<evidence type="ECO:0000313" key="5">
    <source>
        <dbReference type="Proteomes" id="UP000614460"/>
    </source>
</evidence>
<dbReference type="SMART" id="SM00245">
    <property type="entry name" value="TSPc"/>
    <property type="match status" value="1"/>
</dbReference>